<evidence type="ECO:0000259" key="2">
    <source>
        <dbReference type="Pfam" id="PF14622"/>
    </source>
</evidence>
<comment type="caution">
    <text evidence="3">The sequence shown here is derived from an EMBL/GenBank/DDBJ whole genome shotgun (WGS) entry which is preliminary data.</text>
</comment>
<protein>
    <recommendedName>
        <fullName evidence="2">RNase III domain-containing protein</fullName>
    </recommendedName>
</protein>
<name>A0AAW0GMS4_9APHY</name>
<sequence length="234" mass="25839">MSKALRSCRVAVNALSRPSGSSASAVRLVPRFTTHHSRRSFSSSPSPRNDYQQQSTSSIASHPSSDSARIVKHLENVFSPLQFPPELANRIMTHASHKDAIISHNARLSFIGRRVLKTYLLLYIHSSPALLPAHDYDLIIERALNTYVLGQHVAPKWGLGRVLKWAPVNISPKLESVGDDYSRMDPKLSHSVGLYKVMGTSVEAVVGGIFYQYGGAVAHRLFHTRILPNILLPG</sequence>
<gene>
    <name evidence="3" type="ORF">QCA50_002121</name>
</gene>
<dbReference type="InterPro" id="IPR036389">
    <property type="entry name" value="RNase_III_sf"/>
</dbReference>
<dbReference type="GO" id="GO:0003735">
    <property type="term" value="F:structural constituent of ribosome"/>
    <property type="evidence" value="ECO:0007669"/>
    <property type="project" value="InterPro"/>
</dbReference>
<dbReference type="PANTHER" id="PTHR28160:SF1">
    <property type="entry name" value="LARGE RIBOSOMAL SUBUNIT PROTEIN ML57"/>
    <property type="match status" value="1"/>
</dbReference>
<dbReference type="EMBL" id="JASBNA010000002">
    <property type="protein sequence ID" value="KAK7694933.1"/>
    <property type="molecule type" value="Genomic_DNA"/>
</dbReference>
<accession>A0AAW0GMS4</accession>
<feature type="domain" description="RNase III" evidence="2">
    <location>
        <begin position="85"/>
        <end position="229"/>
    </location>
</feature>
<evidence type="ECO:0000256" key="1">
    <source>
        <dbReference type="SAM" id="MobiDB-lite"/>
    </source>
</evidence>
<dbReference type="SUPFAM" id="SSF69065">
    <property type="entry name" value="RNase III domain-like"/>
    <property type="match status" value="1"/>
</dbReference>
<dbReference type="Proteomes" id="UP001385951">
    <property type="component" value="Unassembled WGS sequence"/>
</dbReference>
<dbReference type="AlphaFoldDB" id="A0AAW0GMS4"/>
<dbReference type="Gene3D" id="1.10.1520.10">
    <property type="entry name" value="Ribonuclease III domain"/>
    <property type="match status" value="1"/>
</dbReference>
<dbReference type="InterPro" id="IPR040030">
    <property type="entry name" value="Ribosomal_mL57"/>
</dbReference>
<feature type="region of interest" description="Disordered" evidence="1">
    <location>
        <begin position="36"/>
        <end position="63"/>
    </location>
</feature>
<keyword evidence="4" id="KW-1185">Reference proteome</keyword>
<evidence type="ECO:0000313" key="3">
    <source>
        <dbReference type="EMBL" id="KAK7694933.1"/>
    </source>
</evidence>
<dbReference type="Pfam" id="PF14622">
    <property type="entry name" value="Ribonucleas_3_3"/>
    <property type="match status" value="1"/>
</dbReference>
<reference evidence="3 4" key="1">
    <citation type="submission" date="2022-09" db="EMBL/GenBank/DDBJ databases">
        <authorList>
            <person name="Palmer J.M."/>
        </authorList>
    </citation>
    <scope>NUCLEOTIDE SEQUENCE [LARGE SCALE GENOMIC DNA]</scope>
    <source>
        <strain evidence="3 4">DSM 7382</strain>
    </source>
</reference>
<dbReference type="InterPro" id="IPR000999">
    <property type="entry name" value="RNase_III_dom"/>
</dbReference>
<evidence type="ECO:0000313" key="4">
    <source>
        <dbReference type="Proteomes" id="UP001385951"/>
    </source>
</evidence>
<dbReference type="CDD" id="cd00593">
    <property type="entry name" value="RIBOc"/>
    <property type="match status" value="1"/>
</dbReference>
<dbReference type="PANTHER" id="PTHR28160">
    <property type="entry name" value="54S RIBOSOMAL PROTEIN L15, MITOCHONDRIAL"/>
    <property type="match status" value="1"/>
</dbReference>
<dbReference type="GO" id="GO:0004525">
    <property type="term" value="F:ribonuclease III activity"/>
    <property type="evidence" value="ECO:0007669"/>
    <property type="project" value="InterPro"/>
</dbReference>
<organism evidence="3 4">
    <name type="scientific">Cerrena zonata</name>
    <dbReference type="NCBI Taxonomy" id="2478898"/>
    <lineage>
        <taxon>Eukaryota</taxon>
        <taxon>Fungi</taxon>
        <taxon>Dikarya</taxon>
        <taxon>Basidiomycota</taxon>
        <taxon>Agaricomycotina</taxon>
        <taxon>Agaricomycetes</taxon>
        <taxon>Polyporales</taxon>
        <taxon>Cerrenaceae</taxon>
        <taxon>Cerrena</taxon>
    </lineage>
</organism>
<dbReference type="GO" id="GO:0006396">
    <property type="term" value="P:RNA processing"/>
    <property type="evidence" value="ECO:0007669"/>
    <property type="project" value="InterPro"/>
</dbReference>
<dbReference type="GO" id="GO:0005762">
    <property type="term" value="C:mitochondrial large ribosomal subunit"/>
    <property type="evidence" value="ECO:0007669"/>
    <property type="project" value="InterPro"/>
</dbReference>
<dbReference type="GO" id="GO:0032543">
    <property type="term" value="P:mitochondrial translation"/>
    <property type="evidence" value="ECO:0007669"/>
    <property type="project" value="InterPro"/>
</dbReference>
<proteinExistence type="predicted"/>